<dbReference type="Proteomes" id="UP000250443">
    <property type="component" value="Unassembled WGS sequence"/>
</dbReference>
<protein>
    <submittedName>
        <fullName evidence="1">Uncharacterized protein</fullName>
    </submittedName>
</protein>
<proteinExistence type="predicted"/>
<accession>A0A2X2BYS6</accession>
<gene>
    <name evidence="1" type="ORF">NCTC11842_00298</name>
</gene>
<dbReference type="EMBL" id="UAUF01000002">
    <property type="protein sequence ID" value="SPZ00153.1"/>
    <property type="molecule type" value="Genomic_DNA"/>
</dbReference>
<dbReference type="AlphaFoldDB" id="A0A2X2BYS6"/>
<dbReference type="RefSeq" id="WP_073450615.1">
    <property type="nucleotide sequence ID" value="NZ_FQYS01000013.1"/>
</dbReference>
<sequence>MLFYLGAVFCLIGGGCIAFDPTDSMLQVEGLGLIGVSLLLVREGIIDVDARPPVDHELKGD</sequence>
<evidence type="ECO:0000313" key="2">
    <source>
        <dbReference type="Proteomes" id="UP000250443"/>
    </source>
</evidence>
<reference evidence="1 2" key="1">
    <citation type="submission" date="2018-06" db="EMBL/GenBank/DDBJ databases">
        <authorList>
            <consortium name="Pathogen Informatics"/>
            <person name="Doyle S."/>
        </authorList>
    </citation>
    <scope>NUCLEOTIDE SEQUENCE [LARGE SCALE GENOMIC DNA]</scope>
    <source>
        <strain evidence="1 2">NCTC11842</strain>
    </source>
</reference>
<organism evidence="1 2">
    <name type="scientific">Pseudomonas luteola</name>
    <dbReference type="NCBI Taxonomy" id="47886"/>
    <lineage>
        <taxon>Bacteria</taxon>
        <taxon>Pseudomonadati</taxon>
        <taxon>Pseudomonadota</taxon>
        <taxon>Gammaproteobacteria</taxon>
        <taxon>Pseudomonadales</taxon>
        <taxon>Pseudomonadaceae</taxon>
        <taxon>Pseudomonas</taxon>
    </lineage>
</organism>
<evidence type="ECO:0000313" key="1">
    <source>
        <dbReference type="EMBL" id="SPZ00153.1"/>
    </source>
</evidence>
<name>A0A2X2BYS6_PSELU</name>